<keyword evidence="3" id="KW-1185">Reference proteome</keyword>
<organism evidence="2 3">
    <name type="scientific">Yinghuangia aomiensis</name>
    <dbReference type="NCBI Taxonomy" id="676205"/>
    <lineage>
        <taxon>Bacteria</taxon>
        <taxon>Bacillati</taxon>
        <taxon>Actinomycetota</taxon>
        <taxon>Actinomycetes</taxon>
        <taxon>Kitasatosporales</taxon>
        <taxon>Streptomycetaceae</taxon>
        <taxon>Yinghuangia</taxon>
    </lineage>
</organism>
<evidence type="ECO:0000256" key="1">
    <source>
        <dbReference type="SAM" id="SignalP"/>
    </source>
</evidence>
<dbReference type="Proteomes" id="UP001500466">
    <property type="component" value="Unassembled WGS sequence"/>
</dbReference>
<feature type="signal peptide" evidence="1">
    <location>
        <begin position="1"/>
        <end position="30"/>
    </location>
</feature>
<dbReference type="EMBL" id="BAABHS010000025">
    <property type="protein sequence ID" value="GAA4982445.1"/>
    <property type="molecule type" value="Genomic_DNA"/>
</dbReference>
<name>A0ABP9HYG8_9ACTN</name>
<evidence type="ECO:0000313" key="3">
    <source>
        <dbReference type="Proteomes" id="UP001500466"/>
    </source>
</evidence>
<dbReference type="RefSeq" id="WP_345678854.1">
    <property type="nucleotide sequence ID" value="NZ_BAABHS010000025.1"/>
</dbReference>
<reference evidence="3" key="1">
    <citation type="journal article" date="2019" name="Int. J. Syst. Evol. Microbiol.">
        <title>The Global Catalogue of Microorganisms (GCM) 10K type strain sequencing project: providing services to taxonomists for standard genome sequencing and annotation.</title>
        <authorList>
            <consortium name="The Broad Institute Genomics Platform"/>
            <consortium name="The Broad Institute Genome Sequencing Center for Infectious Disease"/>
            <person name="Wu L."/>
            <person name="Ma J."/>
        </authorList>
    </citation>
    <scope>NUCLEOTIDE SEQUENCE [LARGE SCALE GENOMIC DNA]</scope>
    <source>
        <strain evidence="3">JCM 17986</strain>
    </source>
</reference>
<comment type="caution">
    <text evidence="2">The sequence shown here is derived from an EMBL/GenBank/DDBJ whole genome shotgun (WGS) entry which is preliminary data.</text>
</comment>
<sequence>MSKIKRIAAAAVATAGLTTGVIVMASPAMAAPGYATYSCTGFGSVDTEFVRSGTALTLNADLSGSGGYTVPTGGATINATLDGVGTPTATLAAGHYDTISLTSGPSFPTLTHAPSQIILSIPGGTPSSVTCNLTADNGGWNV</sequence>
<accession>A0ABP9HYG8</accession>
<evidence type="ECO:0000313" key="2">
    <source>
        <dbReference type="EMBL" id="GAA4982445.1"/>
    </source>
</evidence>
<proteinExistence type="predicted"/>
<protein>
    <submittedName>
        <fullName evidence="2">Uncharacterized protein</fullName>
    </submittedName>
</protein>
<gene>
    <name evidence="2" type="ORF">GCM10023205_59870</name>
</gene>
<feature type="chain" id="PRO_5045313865" evidence="1">
    <location>
        <begin position="31"/>
        <end position="142"/>
    </location>
</feature>
<keyword evidence="1" id="KW-0732">Signal</keyword>